<sequence>MARAAPAAARRLGLFPVEEAAHLLGPGDVARGASVDVDGVDAGAGGQQRPRRRRRAPAGGEVQRRLARVVGAVGVGAAAHQQPHRLARALLAHGQVQRAVAVAVARARVGAALQQQQQGLRLPRPLSKG</sequence>
<proteinExistence type="predicted"/>
<evidence type="ECO:0000313" key="2">
    <source>
        <dbReference type="EMBL" id="KAK7866758.1"/>
    </source>
</evidence>
<comment type="caution">
    <text evidence="2">The sequence shown here is derived from an EMBL/GenBank/DDBJ whole genome shotgun (WGS) entry which is preliminary data.</text>
</comment>
<gene>
    <name evidence="2" type="ORF">R5R35_008746</name>
</gene>
<organism evidence="2 3">
    <name type="scientific">Gryllus longicercus</name>
    <dbReference type="NCBI Taxonomy" id="2509291"/>
    <lineage>
        <taxon>Eukaryota</taxon>
        <taxon>Metazoa</taxon>
        <taxon>Ecdysozoa</taxon>
        <taxon>Arthropoda</taxon>
        <taxon>Hexapoda</taxon>
        <taxon>Insecta</taxon>
        <taxon>Pterygota</taxon>
        <taxon>Neoptera</taxon>
        <taxon>Polyneoptera</taxon>
        <taxon>Orthoptera</taxon>
        <taxon>Ensifera</taxon>
        <taxon>Gryllidea</taxon>
        <taxon>Grylloidea</taxon>
        <taxon>Gryllidae</taxon>
        <taxon>Gryllinae</taxon>
        <taxon>Gryllus</taxon>
    </lineage>
</organism>
<keyword evidence="3" id="KW-1185">Reference proteome</keyword>
<protein>
    <submittedName>
        <fullName evidence="2">Uncharacterized protein</fullName>
    </submittedName>
</protein>
<dbReference type="EMBL" id="JAZDUA010000137">
    <property type="protein sequence ID" value="KAK7866758.1"/>
    <property type="molecule type" value="Genomic_DNA"/>
</dbReference>
<evidence type="ECO:0000313" key="3">
    <source>
        <dbReference type="Proteomes" id="UP001378592"/>
    </source>
</evidence>
<feature type="compositionally biased region" description="Low complexity" evidence="1">
    <location>
        <begin position="28"/>
        <end position="41"/>
    </location>
</feature>
<dbReference type="AlphaFoldDB" id="A0AAN9Z3G3"/>
<accession>A0AAN9Z3G3</accession>
<reference evidence="2 3" key="1">
    <citation type="submission" date="2024-03" db="EMBL/GenBank/DDBJ databases">
        <title>The genome assembly and annotation of the cricket Gryllus longicercus Weissman &amp; Gray.</title>
        <authorList>
            <person name="Szrajer S."/>
            <person name="Gray D."/>
            <person name="Ylla G."/>
        </authorList>
    </citation>
    <scope>NUCLEOTIDE SEQUENCE [LARGE SCALE GENOMIC DNA]</scope>
    <source>
        <strain evidence="2">DAG 2021-001</strain>
        <tissue evidence="2">Whole body minus gut</tissue>
    </source>
</reference>
<evidence type="ECO:0000256" key="1">
    <source>
        <dbReference type="SAM" id="MobiDB-lite"/>
    </source>
</evidence>
<feature type="region of interest" description="Disordered" evidence="1">
    <location>
        <begin position="28"/>
        <end position="61"/>
    </location>
</feature>
<dbReference type="Proteomes" id="UP001378592">
    <property type="component" value="Unassembled WGS sequence"/>
</dbReference>
<name>A0AAN9Z3G3_9ORTH</name>